<dbReference type="RefSeq" id="YP_010061484.1">
    <property type="nucleotide sequence ID" value="NC_054783.1"/>
</dbReference>
<organism evidence="2 3">
    <name type="scientific">Mycobacterium phage Yecey3</name>
    <dbReference type="NCBI Taxonomy" id="2656617"/>
    <lineage>
        <taxon>Viruses</taxon>
        <taxon>Duplodnaviria</taxon>
        <taxon>Heunggongvirae</taxon>
        <taxon>Uroviricota</taxon>
        <taxon>Caudoviricetes</taxon>
        <taxon>Yeceytrevirus</taxon>
        <taxon>Yeceytrevirus yecey3</taxon>
    </lineage>
</organism>
<dbReference type="Proteomes" id="UP000423725">
    <property type="component" value="Segment"/>
</dbReference>
<dbReference type="Gene3D" id="3.40.30.10">
    <property type="entry name" value="Glutaredoxin"/>
    <property type="match status" value="1"/>
</dbReference>
<dbReference type="PANTHER" id="PTHR34386">
    <property type="entry name" value="GLUTAREDOXIN"/>
    <property type="match status" value="1"/>
</dbReference>
<protein>
    <submittedName>
        <fullName evidence="2">NrdH-like glutaredoxin</fullName>
    </submittedName>
</protein>
<dbReference type="InterPro" id="IPR002109">
    <property type="entry name" value="Glutaredoxin"/>
</dbReference>
<dbReference type="PANTHER" id="PTHR34386:SF1">
    <property type="entry name" value="GLUTAREDOXIN-LIKE PROTEIN NRDH"/>
    <property type="match status" value="1"/>
</dbReference>
<feature type="domain" description="Glutaredoxin" evidence="1">
    <location>
        <begin position="8"/>
        <end position="61"/>
    </location>
</feature>
<dbReference type="InterPro" id="IPR051548">
    <property type="entry name" value="Grx-like_ET"/>
</dbReference>
<evidence type="ECO:0000313" key="2">
    <source>
        <dbReference type="EMBL" id="QGJ88811.1"/>
    </source>
</evidence>
<dbReference type="KEGG" id="vg:64871102"/>
<dbReference type="CDD" id="cd02976">
    <property type="entry name" value="NrdH"/>
    <property type="match status" value="1"/>
</dbReference>
<dbReference type="GO" id="GO:0009055">
    <property type="term" value="F:electron transfer activity"/>
    <property type="evidence" value="ECO:0007669"/>
    <property type="project" value="TreeGrafter"/>
</dbReference>
<reference evidence="2 3" key="1">
    <citation type="submission" date="2019-10" db="EMBL/GenBank/DDBJ databases">
        <authorList>
            <person name="Curtis N."/>
            <person name="Kistler A.L."/>
            <person name="Garlena R.A."/>
            <person name="Russell D.A."/>
            <person name="Pope W.H."/>
            <person name="Jacobs-Sera D."/>
            <person name="Hatfull G.F."/>
        </authorList>
    </citation>
    <scope>NUCLEOTIDE SEQUENCE [LARGE SCALE GENOMIC DNA]</scope>
</reference>
<dbReference type="InterPro" id="IPR036249">
    <property type="entry name" value="Thioredoxin-like_sf"/>
</dbReference>
<dbReference type="Pfam" id="PF00462">
    <property type="entry name" value="Glutaredoxin"/>
    <property type="match status" value="1"/>
</dbReference>
<name>A0A649V8Y1_9CAUD</name>
<sequence>MRTMFAPITIYTQPGCRPCHRIMQKLDDAGLDYDVVDLTKNDEAKTYVTSVLKAASVPIITTDHLEPIIGYQPDKLDELIEYYTASETGL</sequence>
<dbReference type="PROSITE" id="PS51354">
    <property type="entry name" value="GLUTAREDOXIN_2"/>
    <property type="match status" value="1"/>
</dbReference>
<dbReference type="EMBL" id="MN585979">
    <property type="protein sequence ID" value="QGJ88811.1"/>
    <property type="molecule type" value="Genomic_DNA"/>
</dbReference>
<evidence type="ECO:0000259" key="1">
    <source>
        <dbReference type="Pfam" id="PF00462"/>
    </source>
</evidence>
<evidence type="ECO:0000313" key="3">
    <source>
        <dbReference type="Proteomes" id="UP000423725"/>
    </source>
</evidence>
<keyword evidence="3" id="KW-1185">Reference proteome</keyword>
<accession>A0A649V8Y1</accession>
<proteinExistence type="predicted"/>
<dbReference type="SUPFAM" id="SSF52833">
    <property type="entry name" value="Thioredoxin-like"/>
    <property type="match status" value="1"/>
</dbReference>
<dbReference type="GeneID" id="64871102"/>
<gene>
    <name evidence="2" type="primary">59</name>
    <name evidence="2" type="ORF">SEA_YECEY3_59</name>
</gene>